<evidence type="ECO:0000259" key="2">
    <source>
        <dbReference type="Pfam" id="PF10988"/>
    </source>
</evidence>
<proteinExistence type="predicted"/>
<accession>A0A3N7K0W2</accession>
<organism evidence="3 4">
    <name type="scientific">Piscinibacter terrae</name>
    <dbReference type="NCBI Taxonomy" id="2496871"/>
    <lineage>
        <taxon>Bacteria</taxon>
        <taxon>Pseudomonadati</taxon>
        <taxon>Pseudomonadota</taxon>
        <taxon>Betaproteobacteria</taxon>
        <taxon>Burkholderiales</taxon>
        <taxon>Sphaerotilaceae</taxon>
        <taxon>Piscinibacter</taxon>
    </lineage>
</organism>
<comment type="caution">
    <text evidence="3">The sequence shown here is derived from an EMBL/GenBank/DDBJ whole genome shotgun (WGS) entry which is preliminary data.</text>
</comment>
<dbReference type="Proteomes" id="UP000267464">
    <property type="component" value="Unassembled WGS sequence"/>
</dbReference>
<dbReference type="EMBL" id="QUSW01000001">
    <property type="protein sequence ID" value="RQP26639.1"/>
    <property type="molecule type" value="Genomic_DNA"/>
</dbReference>
<keyword evidence="4" id="KW-1185">Reference proteome</keyword>
<name>A0A3N7K0W2_9BURK</name>
<dbReference type="InterPro" id="IPR021255">
    <property type="entry name" value="DUF2807"/>
</dbReference>
<feature type="compositionally biased region" description="Basic residues" evidence="1">
    <location>
        <begin position="17"/>
        <end position="27"/>
    </location>
</feature>
<feature type="domain" description="Putative auto-transporter adhesin head GIN" evidence="2">
    <location>
        <begin position="130"/>
        <end position="315"/>
    </location>
</feature>
<dbReference type="PANTHER" id="PTHR39200">
    <property type="entry name" value="HYPOTHETICAL EXPORTED PROTEIN"/>
    <property type="match status" value="1"/>
</dbReference>
<evidence type="ECO:0000313" key="3">
    <source>
        <dbReference type="EMBL" id="RQP26639.1"/>
    </source>
</evidence>
<dbReference type="PANTHER" id="PTHR39200:SF1">
    <property type="entry name" value="AUTO-TRANSPORTER ADHESIN HEAD GIN DOMAIN-CONTAINING PROTEIN-RELATED"/>
    <property type="match status" value="1"/>
</dbReference>
<reference evidence="3 4" key="1">
    <citation type="submission" date="2018-08" db="EMBL/GenBank/DDBJ databases">
        <authorList>
            <person name="Khan S.A."/>
            <person name="Jeon C.O."/>
            <person name="Chun B.H."/>
            <person name="Jeong S.E."/>
        </authorList>
    </citation>
    <scope>NUCLEOTIDE SEQUENCE [LARGE SCALE GENOMIC DNA]</scope>
    <source>
        <strain evidence="3 4">S-16</strain>
    </source>
</reference>
<evidence type="ECO:0000256" key="1">
    <source>
        <dbReference type="SAM" id="MobiDB-lite"/>
    </source>
</evidence>
<evidence type="ECO:0000313" key="4">
    <source>
        <dbReference type="Proteomes" id="UP000267464"/>
    </source>
</evidence>
<feature type="compositionally biased region" description="Pro residues" evidence="1">
    <location>
        <begin position="29"/>
        <end position="38"/>
    </location>
</feature>
<feature type="compositionally biased region" description="Basic residues" evidence="1">
    <location>
        <begin position="45"/>
        <end position="61"/>
    </location>
</feature>
<sequence>MRRTRTPMPKSRPSPSSRKRRKPRKARTPSPPTRPEPFQPAFSAVHRKPRDRSRVAGHHRGIPTDADGGPMLALAYFTPRRYILGAFAAAMVASGAAVADEKGSWSERSWGPMVKGSGQVVTEARQVSGYQGVHLKGSMKIVLRQSGREGVQVEADDNLIGLIETAVTTRDGLPTLEIGTKKGASYTTRNRMTVTVDLIDLQSVAISGSGDVLGNGIKSGELRLSIVGSGDVRLTQLATGTMAVNVSGSGDVALGGKADKLSVSIAGSGDVVTRELQAEEVSVSIAGSGDAKVNARKTLNVSIAGSGDVDYTGDPVLKTSIAGHGNVKKR</sequence>
<dbReference type="Pfam" id="PF10988">
    <property type="entry name" value="DUF2807"/>
    <property type="match status" value="1"/>
</dbReference>
<feature type="region of interest" description="Disordered" evidence="1">
    <location>
        <begin position="1"/>
        <end position="68"/>
    </location>
</feature>
<reference evidence="3 4" key="2">
    <citation type="submission" date="2018-12" db="EMBL/GenBank/DDBJ databases">
        <title>Rhizobacter gummiphilus sp. nov., a rubber-degrading bacterium isolated from the soil of a botanical garden in Japan.</title>
        <authorList>
            <person name="Shunsuke S.S."/>
        </authorList>
    </citation>
    <scope>NUCLEOTIDE SEQUENCE [LARGE SCALE GENOMIC DNA]</scope>
    <source>
        <strain evidence="3 4">S-16</strain>
    </source>
</reference>
<gene>
    <name evidence="3" type="ORF">DZC73_06480</name>
</gene>
<dbReference type="AlphaFoldDB" id="A0A3N7K0W2"/>
<dbReference type="Gene3D" id="2.160.20.120">
    <property type="match status" value="1"/>
</dbReference>
<feature type="compositionally biased region" description="Low complexity" evidence="1">
    <location>
        <begin position="1"/>
        <end position="16"/>
    </location>
</feature>
<protein>
    <submittedName>
        <fullName evidence="3">DUF2807 domain-containing protein</fullName>
    </submittedName>
</protein>